<dbReference type="InterPro" id="IPR052648">
    <property type="entry name" value="Ser-tRNA(Sec)_kinase"/>
</dbReference>
<keyword evidence="4" id="KW-1185">Reference proteome</keyword>
<reference evidence="3" key="1">
    <citation type="submission" date="2023-07" db="EMBL/GenBank/DDBJ databases">
        <authorList>
            <person name="Stuckert A."/>
        </authorList>
    </citation>
    <scope>NUCLEOTIDE SEQUENCE</scope>
</reference>
<organism evidence="3 4">
    <name type="scientific">Ranitomeya imitator</name>
    <name type="common">mimic poison frog</name>
    <dbReference type="NCBI Taxonomy" id="111125"/>
    <lineage>
        <taxon>Eukaryota</taxon>
        <taxon>Metazoa</taxon>
        <taxon>Chordata</taxon>
        <taxon>Craniata</taxon>
        <taxon>Vertebrata</taxon>
        <taxon>Euteleostomi</taxon>
        <taxon>Amphibia</taxon>
        <taxon>Batrachia</taxon>
        <taxon>Anura</taxon>
        <taxon>Neobatrachia</taxon>
        <taxon>Hyloidea</taxon>
        <taxon>Dendrobatidae</taxon>
        <taxon>Dendrobatinae</taxon>
        <taxon>Ranitomeya</taxon>
    </lineage>
</organism>
<dbReference type="SUPFAM" id="SSF52540">
    <property type="entry name" value="P-loop containing nucleoside triphosphate hydrolases"/>
    <property type="match status" value="2"/>
</dbReference>
<dbReference type="InterPro" id="IPR013641">
    <property type="entry name" value="KTI12/PSTK"/>
</dbReference>
<proteinExistence type="predicted"/>
<comment type="caution">
    <text evidence="3">The sequence shown here is derived from an EMBL/GenBank/DDBJ whole genome shotgun (WGS) entry which is preliminary data.</text>
</comment>
<evidence type="ECO:0000313" key="4">
    <source>
        <dbReference type="Proteomes" id="UP001176940"/>
    </source>
</evidence>
<dbReference type="Gene3D" id="3.40.50.300">
    <property type="entry name" value="P-loop containing nucleotide triphosphate hydrolases"/>
    <property type="match status" value="1"/>
</dbReference>
<dbReference type="InterPro" id="IPR027417">
    <property type="entry name" value="P-loop_NTPase"/>
</dbReference>
<dbReference type="EMBL" id="CAUEEQ010054156">
    <property type="protein sequence ID" value="CAJ0962110.1"/>
    <property type="molecule type" value="Genomic_DNA"/>
</dbReference>
<accession>A0ABN9M8X0</accession>
<evidence type="ECO:0000313" key="3">
    <source>
        <dbReference type="EMBL" id="CAJ0962110.1"/>
    </source>
</evidence>
<keyword evidence="1" id="KW-0547">Nucleotide-binding</keyword>
<gene>
    <name evidence="3" type="ORF">RIMI_LOCUS18049015</name>
</gene>
<dbReference type="PANTHER" id="PTHR20873">
    <property type="entry name" value="L-SERYL-TRNA(SEC) KINASE"/>
    <property type="match status" value="1"/>
</dbReference>
<keyword evidence="2" id="KW-0067">ATP-binding</keyword>
<dbReference type="Pfam" id="PF08433">
    <property type="entry name" value="KTI12"/>
    <property type="match status" value="1"/>
</dbReference>
<name>A0ABN9M8X0_9NEOB</name>
<protein>
    <recommendedName>
        <fullName evidence="5">L-seryl-tRNA(Sec) kinase</fullName>
    </recommendedName>
</protein>
<dbReference type="PANTHER" id="PTHR20873:SF0">
    <property type="entry name" value="L-SERYL-TRNA(SEC) KINASE"/>
    <property type="match status" value="1"/>
</dbReference>
<evidence type="ECO:0008006" key="5">
    <source>
        <dbReference type="Google" id="ProtNLM"/>
    </source>
</evidence>
<sequence>MDEPNKNCHIGLCLLCGLPGAGKSTLARQLKNGHSGFPVVVISYDDVMADLSFKEDAVHEYRDVSCQSENEGERETSPWKLHRRRLLQCLEHFIIALLDHSPLQPPGGTTEGTSTEGTWKCFVRCLESQGVISAGEASDRLCLSLTVTSGPVCILLDDNFYYRSMRHAVFQLARTYALGFCQIFLHCPVDCCLLRNNRRTDRVTDSTIILMDSKIERPNPERNSWETSSLFLDSSDGIAMDDTRIANLMKEALENPVLPIEDESAEKERDRDICATNLIHREDQNLRRLISETMQTVKGLVSAKDIKNIAQELQQAKSKALAQLRQSITGQTVLTASAESISGVQSSFREEVDCIVQRYSRRVQTGCPIAPSDST</sequence>
<dbReference type="Pfam" id="PF13671">
    <property type="entry name" value="AAA_33"/>
    <property type="match status" value="1"/>
</dbReference>
<evidence type="ECO:0000256" key="1">
    <source>
        <dbReference type="ARBA" id="ARBA00022741"/>
    </source>
</evidence>
<dbReference type="Proteomes" id="UP001176940">
    <property type="component" value="Unassembled WGS sequence"/>
</dbReference>
<evidence type="ECO:0000256" key="2">
    <source>
        <dbReference type="ARBA" id="ARBA00022840"/>
    </source>
</evidence>